<dbReference type="InterPro" id="IPR004556">
    <property type="entry name" value="HemK-like"/>
</dbReference>
<dbReference type="GO" id="GO:0102559">
    <property type="term" value="F:peptide chain release factor N(5)-glutamine methyltransferase activity"/>
    <property type="evidence" value="ECO:0007669"/>
    <property type="project" value="UniProtKB-EC"/>
</dbReference>
<organism evidence="8 9">
    <name type="scientific">Roseimaritima multifibrata</name>
    <dbReference type="NCBI Taxonomy" id="1930274"/>
    <lineage>
        <taxon>Bacteria</taxon>
        <taxon>Pseudomonadati</taxon>
        <taxon>Planctomycetota</taxon>
        <taxon>Planctomycetia</taxon>
        <taxon>Pirellulales</taxon>
        <taxon>Pirellulaceae</taxon>
        <taxon>Roseimaritima</taxon>
    </lineage>
</organism>
<protein>
    <recommendedName>
        <fullName evidence="5">Release factor glutamine methyltransferase</fullName>
        <shortName evidence="5">RF MTase</shortName>
        <ecNumber evidence="5">2.1.1.297</ecNumber>
    </recommendedName>
    <alternativeName>
        <fullName evidence="5">N5-glutamine methyltransferase PrmC</fullName>
    </alternativeName>
    <alternativeName>
        <fullName evidence="5">Protein-(glutamine-N5) MTase PrmC</fullName>
    </alternativeName>
    <alternativeName>
        <fullName evidence="5">Protein-glutamine N-methyltransferase PrmC</fullName>
    </alternativeName>
</protein>
<dbReference type="KEGG" id="rml:FF011L_49800"/>
<dbReference type="HAMAP" id="MF_02126">
    <property type="entry name" value="RF_methyltr_PrmC"/>
    <property type="match status" value="1"/>
</dbReference>
<dbReference type="InterPro" id="IPR029063">
    <property type="entry name" value="SAM-dependent_MTases_sf"/>
</dbReference>
<evidence type="ECO:0000259" key="7">
    <source>
        <dbReference type="Pfam" id="PF17827"/>
    </source>
</evidence>
<dbReference type="InterPro" id="IPR040758">
    <property type="entry name" value="PrmC_N"/>
</dbReference>
<dbReference type="EC" id="2.1.1.297" evidence="5"/>
<reference evidence="8 9" key="1">
    <citation type="submission" date="2019-02" db="EMBL/GenBank/DDBJ databases">
        <title>Deep-cultivation of Planctomycetes and their phenomic and genomic characterization uncovers novel biology.</title>
        <authorList>
            <person name="Wiegand S."/>
            <person name="Jogler M."/>
            <person name="Boedeker C."/>
            <person name="Pinto D."/>
            <person name="Vollmers J."/>
            <person name="Rivas-Marin E."/>
            <person name="Kohn T."/>
            <person name="Peeters S.H."/>
            <person name="Heuer A."/>
            <person name="Rast P."/>
            <person name="Oberbeckmann S."/>
            <person name="Bunk B."/>
            <person name="Jeske O."/>
            <person name="Meyerdierks A."/>
            <person name="Storesund J.E."/>
            <person name="Kallscheuer N."/>
            <person name="Luecker S."/>
            <person name="Lage O.M."/>
            <person name="Pohl T."/>
            <person name="Merkel B.J."/>
            <person name="Hornburger P."/>
            <person name="Mueller R.-W."/>
            <person name="Bruemmer F."/>
            <person name="Labrenz M."/>
            <person name="Spormann A.M."/>
            <person name="Op den Camp H."/>
            <person name="Overmann J."/>
            <person name="Amann R."/>
            <person name="Jetten M.S.M."/>
            <person name="Mascher T."/>
            <person name="Medema M.H."/>
            <person name="Devos D.P."/>
            <person name="Kaster A.-K."/>
            <person name="Ovreas L."/>
            <person name="Rohde M."/>
            <person name="Galperin M.Y."/>
            <person name="Jogler C."/>
        </authorList>
    </citation>
    <scope>NUCLEOTIDE SEQUENCE [LARGE SCALE GENOMIC DNA]</scope>
    <source>
        <strain evidence="8 9">FF011L</strain>
    </source>
</reference>
<keyword evidence="1 5" id="KW-0489">Methyltransferase</keyword>
<dbReference type="NCBIfam" id="TIGR00536">
    <property type="entry name" value="hemK_fam"/>
    <property type="match status" value="1"/>
</dbReference>
<keyword evidence="3 5" id="KW-0949">S-adenosyl-L-methionine</keyword>
<dbReference type="Proteomes" id="UP000320672">
    <property type="component" value="Chromosome"/>
</dbReference>
<keyword evidence="9" id="KW-1185">Reference proteome</keyword>
<comment type="function">
    <text evidence="5">Methylates the class 1 translation termination release factors RF1/PrfA and RF2/PrfB on the glutamine residue of the universally conserved GGQ motif.</text>
</comment>
<dbReference type="Pfam" id="PF05175">
    <property type="entry name" value="MTS"/>
    <property type="match status" value="1"/>
</dbReference>
<evidence type="ECO:0000256" key="1">
    <source>
        <dbReference type="ARBA" id="ARBA00022603"/>
    </source>
</evidence>
<dbReference type="PANTHER" id="PTHR18895:SF74">
    <property type="entry name" value="MTRF1L RELEASE FACTOR GLUTAMINE METHYLTRANSFERASE"/>
    <property type="match status" value="1"/>
</dbReference>
<feature type="domain" description="Release factor glutamine methyltransferase N-terminal" evidence="7">
    <location>
        <begin position="17"/>
        <end position="86"/>
    </location>
</feature>
<proteinExistence type="inferred from homology"/>
<dbReference type="RefSeq" id="WP_145354351.1">
    <property type="nucleotide sequence ID" value="NZ_CP036262.1"/>
</dbReference>
<dbReference type="Gene3D" id="3.40.50.150">
    <property type="entry name" value="Vaccinia Virus protein VP39"/>
    <property type="match status" value="1"/>
</dbReference>
<feature type="binding site" evidence="5">
    <location>
        <position position="157"/>
    </location>
    <ligand>
        <name>S-adenosyl-L-methionine</name>
        <dbReference type="ChEBI" id="CHEBI:59789"/>
    </ligand>
</feature>
<accession>A0A517MMS3</accession>
<evidence type="ECO:0000256" key="2">
    <source>
        <dbReference type="ARBA" id="ARBA00022679"/>
    </source>
</evidence>
<dbReference type="InterPro" id="IPR019874">
    <property type="entry name" value="RF_methyltr_PrmC"/>
</dbReference>
<dbReference type="InterPro" id="IPR007848">
    <property type="entry name" value="Small_mtfrase_dom"/>
</dbReference>
<dbReference type="InterPro" id="IPR050320">
    <property type="entry name" value="N5-glutamine_MTase"/>
</dbReference>
<dbReference type="OrthoDB" id="9800643at2"/>
<dbReference type="Gene3D" id="1.10.8.10">
    <property type="entry name" value="DNA helicase RuvA subunit, C-terminal domain"/>
    <property type="match status" value="1"/>
</dbReference>
<dbReference type="Pfam" id="PF17827">
    <property type="entry name" value="PrmC_N"/>
    <property type="match status" value="1"/>
</dbReference>
<evidence type="ECO:0000313" key="9">
    <source>
        <dbReference type="Proteomes" id="UP000320672"/>
    </source>
</evidence>
<keyword evidence="2 5" id="KW-0808">Transferase</keyword>
<name>A0A517MMS3_9BACT</name>
<dbReference type="GO" id="GO:0032259">
    <property type="term" value="P:methylation"/>
    <property type="evidence" value="ECO:0007669"/>
    <property type="project" value="UniProtKB-KW"/>
</dbReference>
<feature type="binding site" evidence="5">
    <location>
        <position position="202"/>
    </location>
    <ligand>
        <name>S-adenosyl-L-methionine</name>
        <dbReference type="ChEBI" id="CHEBI:59789"/>
    </ligand>
</feature>
<comment type="caution">
    <text evidence="5">Lacks conserved residue(s) required for the propagation of feature annotation.</text>
</comment>
<evidence type="ECO:0000259" key="6">
    <source>
        <dbReference type="Pfam" id="PF05175"/>
    </source>
</evidence>
<dbReference type="EMBL" id="CP036262">
    <property type="protein sequence ID" value="QDS96172.1"/>
    <property type="molecule type" value="Genomic_DNA"/>
</dbReference>
<evidence type="ECO:0000256" key="3">
    <source>
        <dbReference type="ARBA" id="ARBA00022691"/>
    </source>
</evidence>
<dbReference type="PANTHER" id="PTHR18895">
    <property type="entry name" value="HEMK METHYLTRANSFERASE"/>
    <property type="match status" value="1"/>
</dbReference>
<feature type="binding site" evidence="5">
    <location>
        <begin position="202"/>
        <end position="205"/>
    </location>
    <ligand>
        <name>substrate</name>
    </ligand>
</feature>
<feature type="domain" description="Methyltransferase small" evidence="6">
    <location>
        <begin position="127"/>
        <end position="210"/>
    </location>
</feature>
<dbReference type="AlphaFoldDB" id="A0A517MMS3"/>
<gene>
    <name evidence="5 8" type="primary">prmC</name>
    <name evidence="8" type="ORF">FF011L_49800</name>
</gene>
<feature type="binding site" evidence="5">
    <location>
        <begin position="134"/>
        <end position="138"/>
    </location>
    <ligand>
        <name>S-adenosyl-L-methionine</name>
        <dbReference type="ChEBI" id="CHEBI:59789"/>
    </ligand>
</feature>
<dbReference type="SUPFAM" id="SSF53335">
    <property type="entry name" value="S-adenosyl-L-methionine-dependent methyltransferases"/>
    <property type="match status" value="1"/>
</dbReference>
<dbReference type="NCBIfam" id="TIGR03534">
    <property type="entry name" value="RF_mod_PrmC"/>
    <property type="match status" value="1"/>
</dbReference>
<sequence>MSTEQTEKTEPWTVLRLLTWTTDFFKKKGSDTARLDAEVLLADARGCSRIELYTAFNTELEQEPLVAFRELVRRRGEGTPVAYLVGYKEFYSLKFQVNPSVLIPRPETEHLVIEALDRAKSIAGEGKLHIADVGTGSGAIAIAIAKNLPRARVAAIDKSEQALQVARENVERYELQDRIVLQHGDLLQTIKMDASLDMVCSNPPYISQAEYDALDPGVREQEPEMALLCGPKGTETIEALIPQAARCLKPGGFLIIELSPMIADACADILKANEAFAADTVHLIRDLAGHKRILSAQKAA</sequence>
<dbReference type="CDD" id="cd02440">
    <property type="entry name" value="AdoMet_MTases"/>
    <property type="match status" value="1"/>
</dbReference>
<comment type="catalytic activity">
    <reaction evidence="4 5">
        <text>L-glutaminyl-[peptide chain release factor] + S-adenosyl-L-methionine = N(5)-methyl-L-glutaminyl-[peptide chain release factor] + S-adenosyl-L-homocysteine + H(+)</text>
        <dbReference type="Rhea" id="RHEA:42896"/>
        <dbReference type="Rhea" id="RHEA-COMP:10271"/>
        <dbReference type="Rhea" id="RHEA-COMP:10272"/>
        <dbReference type="ChEBI" id="CHEBI:15378"/>
        <dbReference type="ChEBI" id="CHEBI:30011"/>
        <dbReference type="ChEBI" id="CHEBI:57856"/>
        <dbReference type="ChEBI" id="CHEBI:59789"/>
        <dbReference type="ChEBI" id="CHEBI:61891"/>
        <dbReference type="EC" id="2.1.1.297"/>
    </reaction>
</comment>
<evidence type="ECO:0000256" key="4">
    <source>
        <dbReference type="ARBA" id="ARBA00048391"/>
    </source>
</evidence>
<evidence type="ECO:0000256" key="5">
    <source>
        <dbReference type="HAMAP-Rule" id="MF_02126"/>
    </source>
</evidence>
<evidence type="ECO:0000313" key="8">
    <source>
        <dbReference type="EMBL" id="QDS96172.1"/>
    </source>
</evidence>
<comment type="similarity">
    <text evidence="5">Belongs to the protein N5-glutamine methyltransferase family. PrmC subfamily.</text>
</comment>